<dbReference type="WBParaSite" id="SVE_0079000.1">
    <property type="protein sequence ID" value="SVE_0079000.1"/>
    <property type="gene ID" value="SVE_0079000"/>
</dbReference>
<feature type="region of interest" description="Disordered" evidence="1">
    <location>
        <begin position="312"/>
        <end position="345"/>
    </location>
</feature>
<feature type="region of interest" description="Disordered" evidence="1">
    <location>
        <begin position="104"/>
        <end position="206"/>
    </location>
</feature>
<feature type="compositionally biased region" description="Low complexity" evidence="1">
    <location>
        <begin position="114"/>
        <end position="138"/>
    </location>
</feature>
<evidence type="ECO:0000313" key="2">
    <source>
        <dbReference type="Proteomes" id="UP000035680"/>
    </source>
</evidence>
<sequence length="474" mass="54518">MVGEAEVTNSVKDVTIIVRSCHAEIRGMNVERLIHDVKYYWNIDLKEFAYRNDFGPYPNFNAVVNFIRSIEGATLVPMRDGSGNFFVHFRRPECQSQIVSMIHASKPKKRNRPPFRNNNGQSSNGNRNQSSYSNGSQSLHRNNNQRSTKGAKTPLVYKFYQTNNGSKDSKDMENCQSSKHLDKEQLSKTPSNQQSSKVSTNQRFPSVPVIQQLSENLPETDNETFENSEFARWLRARSGQPKQSDISKDEPVKSRRSVAPYLLKSIFDECLEKHLENVGNFPEKSKKKQKDQEFVSTKWGEMSLKNNMMRRKFNDPEPTGREKEENVGNKVRGDNETMGFPSPKFTKELATSPIANDEEIIKFTVNKEDKSELNEKGKEKLDCTKDALFDEDDEDVLPTMEEVKIFLGEQTQDKEINEYANDLKDDPDVIKDDGTFFRIVDNLLEKEKKFKFPAMLKLTYVGEPPRLHKVKALN</sequence>
<dbReference type="AlphaFoldDB" id="A0A0K0EW91"/>
<feature type="compositionally biased region" description="Basic and acidic residues" evidence="1">
    <location>
        <begin position="167"/>
        <end position="186"/>
    </location>
</feature>
<feature type="compositionally biased region" description="Basic and acidic residues" evidence="1">
    <location>
        <begin position="312"/>
        <end position="335"/>
    </location>
</feature>
<evidence type="ECO:0000313" key="3">
    <source>
        <dbReference type="WBParaSite" id="SVE_0079000.1"/>
    </source>
</evidence>
<feature type="compositionally biased region" description="Polar residues" evidence="1">
    <location>
        <begin position="187"/>
        <end position="206"/>
    </location>
</feature>
<feature type="compositionally biased region" description="Polar residues" evidence="1">
    <location>
        <begin position="139"/>
        <end position="150"/>
    </location>
</feature>
<proteinExistence type="predicted"/>
<organism evidence="2 3">
    <name type="scientific">Strongyloides venezuelensis</name>
    <name type="common">Threadworm</name>
    <dbReference type="NCBI Taxonomy" id="75913"/>
    <lineage>
        <taxon>Eukaryota</taxon>
        <taxon>Metazoa</taxon>
        <taxon>Ecdysozoa</taxon>
        <taxon>Nematoda</taxon>
        <taxon>Chromadorea</taxon>
        <taxon>Rhabditida</taxon>
        <taxon>Tylenchina</taxon>
        <taxon>Panagrolaimomorpha</taxon>
        <taxon>Strongyloidoidea</taxon>
        <taxon>Strongyloididae</taxon>
        <taxon>Strongyloides</taxon>
    </lineage>
</organism>
<evidence type="ECO:0000256" key="1">
    <source>
        <dbReference type="SAM" id="MobiDB-lite"/>
    </source>
</evidence>
<keyword evidence="2" id="KW-1185">Reference proteome</keyword>
<name>A0A0K0EW91_STRVS</name>
<accession>A0A0K0EW91</accession>
<dbReference type="Proteomes" id="UP000035680">
    <property type="component" value="Unassembled WGS sequence"/>
</dbReference>
<protein>
    <submittedName>
        <fullName evidence="3">HTH OST-type domain-containing protein</fullName>
    </submittedName>
</protein>
<reference evidence="2" key="1">
    <citation type="submission" date="2014-07" db="EMBL/GenBank/DDBJ databases">
        <authorList>
            <person name="Martin A.A"/>
            <person name="De Silva N."/>
        </authorList>
    </citation>
    <scope>NUCLEOTIDE SEQUENCE</scope>
</reference>
<reference evidence="3" key="2">
    <citation type="submission" date="2015-08" db="UniProtKB">
        <authorList>
            <consortium name="WormBaseParasite"/>
        </authorList>
    </citation>
    <scope>IDENTIFICATION</scope>
</reference>